<gene>
    <name evidence="2" type="ORF">JOD01_002087</name>
</gene>
<protein>
    <submittedName>
        <fullName evidence="2">Uncharacterized protein</fullName>
    </submittedName>
</protein>
<dbReference type="EMBL" id="JAFBEB010000006">
    <property type="protein sequence ID" value="MBM7590483.1"/>
    <property type="molecule type" value="Genomic_DNA"/>
</dbReference>
<comment type="caution">
    <text evidence="2">The sequence shown here is derived from an EMBL/GenBank/DDBJ whole genome shotgun (WGS) entry which is preliminary data.</text>
</comment>
<evidence type="ECO:0000256" key="1">
    <source>
        <dbReference type="SAM" id="Coils"/>
    </source>
</evidence>
<keyword evidence="3" id="KW-1185">Reference proteome</keyword>
<evidence type="ECO:0000313" key="3">
    <source>
        <dbReference type="Proteomes" id="UP000717624"/>
    </source>
</evidence>
<name>A0A938XU17_9BACL</name>
<feature type="coiled-coil region" evidence="1">
    <location>
        <begin position="20"/>
        <end position="47"/>
    </location>
</feature>
<evidence type="ECO:0000313" key="2">
    <source>
        <dbReference type="EMBL" id="MBM7590483.1"/>
    </source>
</evidence>
<proteinExistence type="predicted"/>
<accession>A0A938XU17</accession>
<dbReference type="RefSeq" id="WP_204518231.1">
    <property type="nucleotide sequence ID" value="NZ_BAABIN010000002.1"/>
</dbReference>
<dbReference type="AlphaFoldDB" id="A0A938XU17"/>
<keyword evidence="1" id="KW-0175">Coiled coil</keyword>
<reference evidence="2" key="1">
    <citation type="submission" date="2021-01" db="EMBL/GenBank/DDBJ databases">
        <title>Genomic Encyclopedia of Type Strains, Phase IV (KMG-IV): sequencing the most valuable type-strain genomes for metagenomic binning, comparative biology and taxonomic classification.</title>
        <authorList>
            <person name="Goeker M."/>
        </authorList>
    </citation>
    <scope>NUCLEOTIDE SEQUENCE</scope>
    <source>
        <strain evidence="2">DSM 25523</strain>
    </source>
</reference>
<sequence length="51" mass="5931">MRKDRLEEEKLLVNGKIGGNHLSQQERQTLRREAAELDQAMQRAKDEPIAE</sequence>
<dbReference type="Proteomes" id="UP000717624">
    <property type="component" value="Unassembled WGS sequence"/>
</dbReference>
<organism evidence="2 3">
    <name type="scientific">Brevibacillus fulvus</name>
    <dbReference type="NCBI Taxonomy" id="1125967"/>
    <lineage>
        <taxon>Bacteria</taxon>
        <taxon>Bacillati</taxon>
        <taxon>Bacillota</taxon>
        <taxon>Bacilli</taxon>
        <taxon>Bacillales</taxon>
        <taxon>Paenibacillaceae</taxon>
        <taxon>Brevibacillus</taxon>
    </lineage>
</organism>